<dbReference type="InterPro" id="IPR002018">
    <property type="entry name" value="CarbesteraseB"/>
</dbReference>
<feature type="domain" description="Carboxylesterase type B" evidence="3">
    <location>
        <begin position="12"/>
        <end position="340"/>
    </location>
</feature>
<reference evidence="4" key="1">
    <citation type="submission" date="2023-10" db="EMBL/GenBank/DDBJ databases">
        <title>Genome assembly of Pristionchus species.</title>
        <authorList>
            <person name="Yoshida K."/>
            <person name="Sommer R.J."/>
        </authorList>
    </citation>
    <scope>NUCLEOTIDE SEQUENCE</scope>
    <source>
        <strain evidence="4">RS5133</strain>
    </source>
</reference>
<evidence type="ECO:0000256" key="2">
    <source>
        <dbReference type="ARBA" id="ARBA00022801"/>
    </source>
</evidence>
<comment type="similarity">
    <text evidence="1">Belongs to the type-B carboxylesterase/lipase family.</text>
</comment>
<dbReference type="InterPro" id="IPR019819">
    <property type="entry name" value="Carboxylesterase_B_CS"/>
</dbReference>
<evidence type="ECO:0000313" key="5">
    <source>
        <dbReference type="Proteomes" id="UP001432322"/>
    </source>
</evidence>
<dbReference type="PANTHER" id="PTHR43142:SF1">
    <property type="entry name" value="CARBOXYLIC ESTER HYDROLASE"/>
    <property type="match status" value="1"/>
</dbReference>
<protein>
    <recommendedName>
        <fullName evidence="3">Carboxylesterase type B domain-containing protein</fullName>
    </recommendedName>
</protein>
<dbReference type="InterPro" id="IPR029058">
    <property type="entry name" value="AB_hydrolase_fold"/>
</dbReference>
<name>A0AAV5V9Z2_9BILA</name>
<gene>
    <name evidence="4" type="ORF">PFISCL1PPCAC_7448</name>
</gene>
<dbReference type="AlphaFoldDB" id="A0AAV5V9Z2"/>
<dbReference type="EMBL" id="BTSY01000002">
    <property type="protein sequence ID" value="GMT16151.1"/>
    <property type="molecule type" value="Genomic_DNA"/>
</dbReference>
<dbReference type="PROSITE" id="PS00941">
    <property type="entry name" value="CARBOXYLESTERASE_B_2"/>
    <property type="match status" value="1"/>
</dbReference>
<feature type="non-terminal residue" evidence="4">
    <location>
        <position position="1"/>
    </location>
</feature>
<evidence type="ECO:0000313" key="4">
    <source>
        <dbReference type="EMBL" id="GMT16151.1"/>
    </source>
</evidence>
<sequence length="398" mass="44135">FIHIAIKADLIEVETSRGSVQGFDHDFGSNKTQRFFGYGQVFLGIPYAKPPLGERRFTLPEDICQYNESGQTHNATYYRPRCYQGVDAFDPAESISEDCLYLNVITPAVNGTFPVMVFIHGGTFTTGGADIYHWKGAIRNLVSRGIVVVTIQYRLGLIGFFTTYTETFPPNRGLYDQILALRWVNQEISSFGGDPNSVTFYGQSAGGVSVSDLSLSPLARGLFHQTIQTSGSAIQELETMTDRRGSIHQDRAMQVCNINSTNWGSPEKDNALLKCLLQASPQELIAFDFSNAKMWNVALDGAILPDYPEKLAANRPKYPALIGDVLEEFAMFMPDIFSSNLSSFGPHTTLDILNRHWPGFDNVTAKEMTDFVNDAFSDGTLPADDDHVGWAKLVTDDF</sequence>
<proteinExistence type="inferred from homology"/>
<dbReference type="PANTHER" id="PTHR43142">
    <property type="entry name" value="CARBOXYLIC ESTER HYDROLASE"/>
    <property type="match status" value="1"/>
</dbReference>
<keyword evidence="5" id="KW-1185">Reference proteome</keyword>
<dbReference type="Gene3D" id="3.40.50.1820">
    <property type="entry name" value="alpha/beta hydrolase"/>
    <property type="match status" value="1"/>
</dbReference>
<accession>A0AAV5V9Z2</accession>
<evidence type="ECO:0000256" key="1">
    <source>
        <dbReference type="ARBA" id="ARBA00005964"/>
    </source>
</evidence>
<dbReference type="GO" id="GO:0016787">
    <property type="term" value="F:hydrolase activity"/>
    <property type="evidence" value="ECO:0007669"/>
    <property type="project" value="UniProtKB-KW"/>
</dbReference>
<evidence type="ECO:0000259" key="3">
    <source>
        <dbReference type="Pfam" id="PF00135"/>
    </source>
</evidence>
<dbReference type="Pfam" id="PF00135">
    <property type="entry name" value="COesterase"/>
    <property type="match status" value="1"/>
</dbReference>
<comment type="caution">
    <text evidence="4">The sequence shown here is derived from an EMBL/GenBank/DDBJ whole genome shotgun (WGS) entry which is preliminary data.</text>
</comment>
<organism evidence="4 5">
    <name type="scientific">Pristionchus fissidentatus</name>
    <dbReference type="NCBI Taxonomy" id="1538716"/>
    <lineage>
        <taxon>Eukaryota</taxon>
        <taxon>Metazoa</taxon>
        <taxon>Ecdysozoa</taxon>
        <taxon>Nematoda</taxon>
        <taxon>Chromadorea</taxon>
        <taxon>Rhabditida</taxon>
        <taxon>Rhabditina</taxon>
        <taxon>Diplogasteromorpha</taxon>
        <taxon>Diplogasteroidea</taxon>
        <taxon>Neodiplogasteridae</taxon>
        <taxon>Pristionchus</taxon>
    </lineage>
</organism>
<dbReference type="Proteomes" id="UP001432322">
    <property type="component" value="Unassembled WGS sequence"/>
</dbReference>
<keyword evidence="2" id="KW-0378">Hydrolase</keyword>
<dbReference type="SUPFAM" id="SSF53474">
    <property type="entry name" value="alpha/beta-Hydrolases"/>
    <property type="match status" value="1"/>
</dbReference>